<dbReference type="AlphaFoldDB" id="W0RQX7"/>
<dbReference type="InParanoid" id="W0RQX7"/>
<feature type="transmembrane region" description="Helical" evidence="1">
    <location>
        <begin position="48"/>
        <end position="70"/>
    </location>
</feature>
<feature type="transmembrane region" description="Helical" evidence="1">
    <location>
        <begin position="24"/>
        <end position="41"/>
    </location>
</feature>
<dbReference type="HOGENOM" id="CLU_1060601_0_0_0"/>
<keyword evidence="1" id="KW-0812">Transmembrane</keyword>
<dbReference type="Pfam" id="PF02698">
    <property type="entry name" value="DUF218"/>
    <property type="match status" value="1"/>
</dbReference>
<evidence type="ECO:0000256" key="1">
    <source>
        <dbReference type="SAM" id="Phobius"/>
    </source>
</evidence>
<dbReference type="InterPro" id="IPR003848">
    <property type="entry name" value="DUF218"/>
</dbReference>
<feature type="domain" description="DUF218" evidence="2">
    <location>
        <begin position="92"/>
        <end position="244"/>
    </location>
</feature>
<gene>
    <name evidence="3" type="ORF">J421_4441</name>
</gene>
<dbReference type="eggNOG" id="COG1434">
    <property type="taxonomic scope" value="Bacteria"/>
</dbReference>
<dbReference type="Proteomes" id="UP000019151">
    <property type="component" value="Chromosome"/>
</dbReference>
<proteinExistence type="predicted"/>
<keyword evidence="1" id="KW-1133">Transmembrane helix</keyword>
<protein>
    <recommendedName>
        <fullName evidence="2">DUF218 domain-containing protein</fullName>
    </recommendedName>
</protein>
<accession>W0RQX7</accession>
<organism evidence="3 4">
    <name type="scientific">Gemmatirosa kalamazoonensis</name>
    <dbReference type="NCBI Taxonomy" id="861299"/>
    <lineage>
        <taxon>Bacteria</taxon>
        <taxon>Pseudomonadati</taxon>
        <taxon>Gemmatimonadota</taxon>
        <taxon>Gemmatimonadia</taxon>
        <taxon>Gemmatimonadales</taxon>
        <taxon>Gemmatimonadaceae</taxon>
        <taxon>Gemmatirosa</taxon>
    </lineage>
</organism>
<evidence type="ECO:0000259" key="2">
    <source>
        <dbReference type="Pfam" id="PF02698"/>
    </source>
</evidence>
<reference evidence="3 4" key="1">
    <citation type="journal article" date="2014" name="Genome Announc.">
        <title>Genome Sequence and Methylome of Soil Bacterium Gemmatirosa kalamazoonensis KBS708T, a Member of the Rarely Cultivated Gemmatimonadetes Phylum.</title>
        <authorList>
            <person name="Debruyn J.M."/>
            <person name="Radosevich M."/>
            <person name="Wommack K.E."/>
            <person name="Polson S.W."/>
            <person name="Hauser L.J."/>
            <person name="Fawaz M.N."/>
            <person name="Korlach J."/>
            <person name="Tsai Y.C."/>
        </authorList>
    </citation>
    <scope>NUCLEOTIDE SEQUENCE [LARGE SCALE GENOMIC DNA]</scope>
    <source>
        <strain evidence="3 4">KBS708</strain>
    </source>
</reference>
<keyword evidence="4" id="KW-1185">Reference proteome</keyword>
<keyword evidence="1" id="KW-0472">Membrane</keyword>
<dbReference type="KEGG" id="gba:J421_4441"/>
<evidence type="ECO:0000313" key="3">
    <source>
        <dbReference type="EMBL" id="AHG91978.1"/>
    </source>
</evidence>
<sequence length="258" mass="27227">MLAALAYLALELVGLWHLGDLSFARWLAPAALLGAVLGALGGRMGRRVLWGLAGGAVALVLLVTATPMMAPLARGLVRRDLAANAPLPPDVDAVVVLSGGQLGNGLVIKQGLDRLLDGLRLAGAAGKPVVVTVIHPRGRPDASSLPDQRALATLAGVATLFSVDSVHSTHDEALGVARLVARQRWRRVALVTSPLHSRRACATFEHAGVRVVCTPAQPRDMVLDGPDALPGGEERAHAFGDWLYERIGAWTYRARGWI</sequence>
<name>W0RQX7_9BACT</name>
<evidence type="ECO:0000313" key="4">
    <source>
        <dbReference type="Proteomes" id="UP000019151"/>
    </source>
</evidence>
<dbReference type="EMBL" id="CP007128">
    <property type="protein sequence ID" value="AHG91978.1"/>
    <property type="molecule type" value="Genomic_DNA"/>
</dbReference>